<gene>
    <name evidence="2" type="primary">RE1_989</name>
    <name evidence="3" type="synonym">RE1_3533</name>
    <name evidence="3" type="ORF">CK203_003816</name>
    <name evidence="2" type="ORF">CK203_069197</name>
</gene>
<sequence>MNNQLCRGFISGVTGNTHGITTRSKNGIFKPKVLIATREPDSVEEALATAPWKTVMQEEYRALMNDQTWPLVPLPPGRQAIDCKWAFKMKENSNGTIQKYKFRLVAKGFHQAAGFDFNETFSPVIKPITVRVVLTIVV</sequence>
<comment type="caution">
    <text evidence="2">The sequence shown here is derived from an EMBL/GenBank/DDBJ whole genome shotgun (WGS) entry which is preliminary data.</text>
</comment>
<dbReference type="AlphaFoldDB" id="A0A438C299"/>
<name>A0A438C299_VITVI</name>
<evidence type="ECO:0000259" key="1">
    <source>
        <dbReference type="Pfam" id="PF07727"/>
    </source>
</evidence>
<dbReference type="Proteomes" id="UP000288805">
    <property type="component" value="Unassembled WGS sequence"/>
</dbReference>
<dbReference type="EMBL" id="QGNW01000013">
    <property type="protein sequence ID" value="RVX17411.1"/>
    <property type="molecule type" value="Genomic_DNA"/>
</dbReference>
<feature type="domain" description="Reverse transcriptase Ty1/copia-type" evidence="1">
    <location>
        <begin position="67"/>
        <end position="137"/>
    </location>
</feature>
<dbReference type="EMBL" id="QGNW01002579">
    <property type="protein sequence ID" value="RVW17359.1"/>
    <property type="molecule type" value="Genomic_DNA"/>
</dbReference>
<evidence type="ECO:0000313" key="3">
    <source>
        <dbReference type="EMBL" id="RVX17411.1"/>
    </source>
</evidence>
<evidence type="ECO:0000313" key="4">
    <source>
        <dbReference type="Proteomes" id="UP000288805"/>
    </source>
</evidence>
<dbReference type="InterPro" id="IPR013103">
    <property type="entry name" value="RVT_2"/>
</dbReference>
<proteinExistence type="predicted"/>
<reference evidence="2 4" key="1">
    <citation type="journal article" date="2018" name="PLoS Genet.">
        <title>Population sequencing reveals clonal diversity and ancestral inbreeding in the grapevine cultivar Chardonnay.</title>
        <authorList>
            <person name="Roach M.J."/>
            <person name="Johnson D.L."/>
            <person name="Bohlmann J."/>
            <person name="van Vuuren H.J."/>
            <person name="Jones S.J."/>
            <person name="Pretorius I.S."/>
            <person name="Schmidt S.A."/>
            <person name="Borneman A.R."/>
        </authorList>
    </citation>
    <scope>NUCLEOTIDE SEQUENCE [LARGE SCALE GENOMIC DNA]</scope>
    <source>
        <strain evidence="4">cv. Chardonnay</strain>
        <strain evidence="2">I10V1</strain>
        <tissue evidence="2">Leaf</tissue>
    </source>
</reference>
<evidence type="ECO:0000313" key="2">
    <source>
        <dbReference type="EMBL" id="RVW17359.1"/>
    </source>
</evidence>
<organism evidence="2 4">
    <name type="scientific">Vitis vinifera</name>
    <name type="common">Grape</name>
    <dbReference type="NCBI Taxonomy" id="29760"/>
    <lineage>
        <taxon>Eukaryota</taxon>
        <taxon>Viridiplantae</taxon>
        <taxon>Streptophyta</taxon>
        <taxon>Embryophyta</taxon>
        <taxon>Tracheophyta</taxon>
        <taxon>Spermatophyta</taxon>
        <taxon>Magnoliopsida</taxon>
        <taxon>eudicotyledons</taxon>
        <taxon>Gunneridae</taxon>
        <taxon>Pentapetalae</taxon>
        <taxon>rosids</taxon>
        <taxon>Vitales</taxon>
        <taxon>Vitaceae</taxon>
        <taxon>Viteae</taxon>
        <taxon>Vitis</taxon>
    </lineage>
</organism>
<accession>A0A438C299</accession>
<protein>
    <submittedName>
        <fullName evidence="2">Retrovirus-related Pol polyprotein from transposon RE1</fullName>
    </submittedName>
</protein>
<dbReference type="Pfam" id="PF07727">
    <property type="entry name" value="RVT_2"/>
    <property type="match status" value="1"/>
</dbReference>